<keyword evidence="3" id="KW-1185">Reference proteome</keyword>
<feature type="region of interest" description="Disordered" evidence="1">
    <location>
        <begin position="171"/>
        <end position="194"/>
    </location>
</feature>
<dbReference type="AlphaFoldDB" id="A0ABD2N4Q8"/>
<feature type="compositionally biased region" description="Basic residues" evidence="1">
    <location>
        <begin position="181"/>
        <end position="194"/>
    </location>
</feature>
<name>A0ABD2N4Q8_9CUCU</name>
<dbReference type="Proteomes" id="UP001516400">
    <property type="component" value="Unassembled WGS sequence"/>
</dbReference>
<sequence length="194" mass="21901">MSNVVIYGLNLSQQEQFEVEVVDEFNQLLGLRLCTNDLNNAFVNGKGLNRPIKLESVSYLKKGELLKLAFKLKGNEVFINNDLTPEEQKQNKLLRDHLKKARPEGYLAHIKKNFLLKKINLEEGENLPSAISGAPSTPTILETDLAGAVEDEVFSEQNKVKENAVKNLATGRTLEVEPKRTLRHNSERKKSHPQ</sequence>
<protein>
    <submittedName>
        <fullName evidence="2">Uncharacterized protein</fullName>
    </submittedName>
</protein>
<evidence type="ECO:0000256" key="1">
    <source>
        <dbReference type="SAM" id="MobiDB-lite"/>
    </source>
</evidence>
<evidence type="ECO:0000313" key="2">
    <source>
        <dbReference type="EMBL" id="KAL3273417.1"/>
    </source>
</evidence>
<organism evidence="2 3">
    <name type="scientific">Cryptolaemus montrouzieri</name>
    <dbReference type="NCBI Taxonomy" id="559131"/>
    <lineage>
        <taxon>Eukaryota</taxon>
        <taxon>Metazoa</taxon>
        <taxon>Ecdysozoa</taxon>
        <taxon>Arthropoda</taxon>
        <taxon>Hexapoda</taxon>
        <taxon>Insecta</taxon>
        <taxon>Pterygota</taxon>
        <taxon>Neoptera</taxon>
        <taxon>Endopterygota</taxon>
        <taxon>Coleoptera</taxon>
        <taxon>Polyphaga</taxon>
        <taxon>Cucujiformia</taxon>
        <taxon>Coccinelloidea</taxon>
        <taxon>Coccinellidae</taxon>
        <taxon>Scymninae</taxon>
        <taxon>Scymnini</taxon>
        <taxon>Cryptolaemus</taxon>
    </lineage>
</organism>
<accession>A0ABD2N4Q8</accession>
<comment type="caution">
    <text evidence="2">The sequence shown here is derived from an EMBL/GenBank/DDBJ whole genome shotgun (WGS) entry which is preliminary data.</text>
</comment>
<dbReference type="EMBL" id="JABFTP020000062">
    <property type="protein sequence ID" value="KAL3273417.1"/>
    <property type="molecule type" value="Genomic_DNA"/>
</dbReference>
<proteinExistence type="predicted"/>
<evidence type="ECO:0000313" key="3">
    <source>
        <dbReference type="Proteomes" id="UP001516400"/>
    </source>
</evidence>
<gene>
    <name evidence="2" type="ORF">HHI36_014862</name>
</gene>
<reference evidence="2 3" key="1">
    <citation type="journal article" date="2021" name="BMC Biol.">
        <title>Horizontally acquired antibacterial genes associated with adaptive radiation of ladybird beetles.</title>
        <authorList>
            <person name="Li H.S."/>
            <person name="Tang X.F."/>
            <person name="Huang Y.H."/>
            <person name="Xu Z.Y."/>
            <person name="Chen M.L."/>
            <person name="Du X.Y."/>
            <person name="Qiu B.Y."/>
            <person name="Chen P.T."/>
            <person name="Zhang W."/>
            <person name="Slipinski A."/>
            <person name="Escalona H.E."/>
            <person name="Waterhouse R.M."/>
            <person name="Zwick A."/>
            <person name="Pang H."/>
        </authorList>
    </citation>
    <scope>NUCLEOTIDE SEQUENCE [LARGE SCALE GENOMIC DNA]</scope>
    <source>
        <strain evidence="2">SYSU2018</strain>
    </source>
</reference>